<evidence type="ECO:0000313" key="2">
    <source>
        <dbReference type="EMBL" id="KAJ7418843.1"/>
    </source>
</evidence>
<proteinExistence type="predicted"/>
<organism evidence="2 3">
    <name type="scientific">Willisornis vidua</name>
    <name type="common">Xingu scale-backed antbird</name>
    <dbReference type="NCBI Taxonomy" id="1566151"/>
    <lineage>
        <taxon>Eukaryota</taxon>
        <taxon>Metazoa</taxon>
        <taxon>Chordata</taxon>
        <taxon>Craniata</taxon>
        <taxon>Vertebrata</taxon>
        <taxon>Euteleostomi</taxon>
        <taxon>Archelosauria</taxon>
        <taxon>Archosauria</taxon>
        <taxon>Dinosauria</taxon>
        <taxon>Saurischia</taxon>
        <taxon>Theropoda</taxon>
        <taxon>Coelurosauria</taxon>
        <taxon>Aves</taxon>
        <taxon>Neognathae</taxon>
        <taxon>Neoaves</taxon>
        <taxon>Telluraves</taxon>
        <taxon>Australaves</taxon>
        <taxon>Passeriformes</taxon>
        <taxon>Thamnophilidae</taxon>
        <taxon>Willisornis</taxon>
    </lineage>
</organism>
<evidence type="ECO:0000313" key="3">
    <source>
        <dbReference type="Proteomes" id="UP001145742"/>
    </source>
</evidence>
<keyword evidence="3" id="KW-1185">Reference proteome</keyword>
<reference evidence="2" key="1">
    <citation type="submission" date="2019-10" db="EMBL/GenBank/DDBJ databases">
        <authorList>
            <person name="Soares A.E.R."/>
            <person name="Aleixo A."/>
            <person name="Schneider P."/>
            <person name="Miyaki C.Y."/>
            <person name="Schneider M.P."/>
            <person name="Mello C."/>
            <person name="Vasconcelos A.T.R."/>
        </authorList>
    </citation>
    <scope>NUCLEOTIDE SEQUENCE</scope>
    <source>
        <tissue evidence="2">Muscle</tissue>
    </source>
</reference>
<protein>
    <submittedName>
        <fullName evidence="2">Uncharacterized protein</fullName>
    </submittedName>
</protein>
<dbReference type="Proteomes" id="UP001145742">
    <property type="component" value="Unassembled WGS sequence"/>
</dbReference>
<dbReference type="PANTHER" id="PTHR33332">
    <property type="entry name" value="REVERSE TRANSCRIPTASE DOMAIN-CONTAINING PROTEIN"/>
    <property type="match status" value="1"/>
</dbReference>
<accession>A0ABQ9DBN0</accession>
<evidence type="ECO:0000256" key="1">
    <source>
        <dbReference type="SAM" id="MobiDB-lite"/>
    </source>
</evidence>
<name>A0ABQ9DBN0_9PASS</name>
<feature type="region of interest" description="Disordered" evidence="1">
    <location>
        <begin position="121"/>
        <end position="145"/>
    </location>
</feature>
<gene>
    <name evidence="2" type="ORF">WISP_57325</name>
</gene>
<comment type="caution">
    <text evidence="2">The sequence shown here is derived from an EMBL/GenBank/DDBJ whole genome shotgun (WGS) entry which is preliminary data.</text>
</comment>
<sequence length="145" mass="16289">MKFNKHKCQILHLGQNNSRCTYRLGKERLESSLTEKALEILINYKLNMSQQCPGSQEGNHVLGGIRQNIASQSRKVIVPLCSVPCAVLGMTILEEYKAIRKHSKESYKGDEGSREAAEVLWSVQSGVPETEKRPDSNLQLPHEAK</sequence>
<dbReference type="EMBL" id="WHWB01033573">
    <property type="protein sequence ID" value="KAJ7418843.1"/>
    <property type="molecule type" value="Genomic_DNA"/>
</dbReference>